<dbReference type="SUPFAM" id="SSF52540">
    <property type="entry name" value="P-loop containing nucleoside triphosphate hydrolases"/>
    <property type="match status" value="1"/>
</dbReference>
<dbReference type="GO" id="GO:0016887">
    <property type="term" value="F:ATP hydrolysis activity"/>
    <property type="evidence" value="ECO:0007669"/>
    <property type="project" value="InterPro"/>
</dbReference>
<protein>
    <submittedName>
        <fullName evidence="7">ABC transporter ATP-binding protein</fullName>
    </submittedName>
</protein>
<keyword evidence="3" id="KW-0547">Nucleotide-binding</keyword>
<name>A0A4D7B3H2_9HYPH</name>
<dbReference type="InterPro" id="IPR027417">
    <property type="entry name" value="P-loop_NTPase"/>
</dbReference>
<dbReference type="InterPro" id="IPR052156">
    <property type="entry name" value="BCAA_Transport_ATP-bd_LivF"/>
</dbReference>
<evidence type="ECO:0000256" key="5">
    <source>
        <dbReference type="ARBA" id="ARBA00022970"/>
    </source>
</evidence>
<evidence type="ECO:0000259" key="6">
    <source>
        <dbReference type="PROSITE" id="PS50893"/>
    </source>
</evidence>
<evidence type="ECO:0000256" key="3">
    <source>
        <dbReference type="ARBA" id="ARBA00022741"/>
    </source>
</evidence>
<evidence type="ECO:0000256" key="1">
    <source>
        <dbReference type="ARBA" id="ARBA00005417"/>
    </source>
</evidence>
<dbReference type="OrthoDB" id="9806149at2"/>
<dbReference type="InterPro" id="IPR017871">
    <property type="entry name" value="ABC_transporter-like_CS"/>
</dbReference>
<dbReference type="EMBL" id="CP039690">
    <property type="protein sequence ID" value="QCI64156.1"/>
    <property type="molecule type" value="Genomic_DNA"/>
</dbReference>
<dbReference type="Proteomes" id="UP000298781">
    <property type="component" value="Chromosome"/>
</dbReference>
<proteinExistence type="inferred from homology"/>
<keyword evidence="2" id="KW-0813">Transport</keyword>
<reference evidence="7 8" key="1">
    <citation type="submission" date="2019-04" db="EMBL/GenBank/DDBJ databases">
        <title>Phreatobacter aquaticus sp. nov.</title>
        <authorList>
            <person name="Choi A."/>
        </authorList>
    </citation>
    <scope>NUCLEOTIDE SEQUENCE [LARGE SCALE GENOMIC DNA]</scope>
    <source>
        <strain evidence="7 8">KCTC 52518</strain>
    </source>
</reference>
<dbReference type="CDD" id="cd03224">
    <property type="entry name" value="ABC_TM1139_LivF_branched"/>
    <property type="match status" value="1"/>
</dbReference>
<gene>
    <name evidence="7" type="ORF">E8M01_07800</name>
</gene>
<organism evidence="7 8">
    <name type="scientific">Phreatobacter stygius</name>
    <dbReference type="NCBI Taxonomy" id="1940610"/>
    <lineage>
        <taxon>Bacteria</taxon>
        <taxon>Pseudomonadati</taxon>
        <taxon>Pseudomonadota</taxon>
        <taxon>Alphaproteobacteria</taxon>
        <taxon>Hyphomicrobiales</taxon>
        <taxon>Phreatobacteraceae</taxon>
        <taxon>Phreatobacter</taxon>
    </lineage>
</organism>
<keyword evidence="8" id="KW-1185">Reference proteome</keyword>
<evidence type="ECO:0000256" key="2">
    <source>
        <dbReference type="ARBA" id="ARBA00022448"/>
    </source>
</evidence>
<evidence type="ECO:0000313" key="7">
    <source>
        <dbReference type="EMBL" id="QCI64156.1"/>
    </source>
</evidence>
<evidence type="ECO:0000256" key="4">
    <source>
        <dbReference type="ARBA" id="ARBA00022840"/>
    </source>
</evidence>
<dbReference type="GO" id="GO:0015658">
    <property type="term" value="F:branched-chain amino acid transmembrane transporter activity"/>
    <property type="evidence" value="ECO:0007669"/>
    <property type="project" value="TreeGrafter"/>
</dbReference>
<dbReference type="RefSeq" id="WP_136959612.1">
    <property type="nucleotide sequence ID" value="NZ_CP039690.1"/>
</dbReference>
<dbReference type="InterPro" id="IPR003439">
    <property type="entry name" value="ABC_transporter-like_ATP-bd"/>
</dbReference>
<dbReference type="AlphaFoldDB" id="A0A4D7B3H2"/>
<accession>A0A4D7B3H2</accession>
<comment type="similarity">
    <text evidence="1">Belongs to the ABC transporter superfamily.</text>
</comment>
<dbReference type="PANTHER" id="PTHR43820">
    <property type="entry name" value="HIGH-AFFINITY BRANCHED-CHAIN AMINO ACID TRANSPORT ATP-BINDING PROTEIN LIVF"/>
    <property type="match status" value="1"/>
</dbReference>
<keyword evidence="4 7" id="KW-0067">ATP-binding</keyword>
<feature type="domain" description="ABC transporter" evidence="6">
    <location>
        <begin position="2"/>
        <end position="235"/>
    </location>
</feature>
<dbReference type="GO" id="GO:0005524">
    <property type="term" value="F:ATP binding"/>
    <property type="evidence" value="ECO:0007669"/>
    <property type="project" value="UniProtKB-KW"/>
</dbReference>
<evidence type="ECO:0000313" key="8">
    <source>
        <dbReference type="Proteomes" id="UP000298781"/>
    </source>
</evidence>
<dbReference type="PROSITE" id="PS50893">
    <property type="entry name" value="ABC_TRANSPORTER_2"/>
    <property type="match status" value="1"/>
</dbReference>
<keyword evidence="5" id="KW-0029">Amino-acid transport</keyword>
<dbReference type="KEGG" id="pstg:E8M01_07800"/>
<dbReference type="PANTHER" id="PTHR43820:SF4">
    <property type="entry name" value="HIGH-AFFINITY BRANCHED-CHAIN AMINO ACID TRANSPORT ATP-BINDING PROTEIN LIVF"/>
    <property type="match status" value="1"/>
</dbReference>
<dbReference type="Gene3D" id="3.40.50.300">
    <property type="entry name" value="P-loop containing nucleotide triphosphate hydrolases"/>
    <property type="match status" value="1"/>
</dbReference>
<dbReference type="PROSITE" id="PS00211">
    <property type="entry name" value="ABC_TRANSPORTER_1"/>
    <property type="match status" value="1"/>
</dbReference>
<dbReference type="GO" id="GO:0015807">
    <property type="term" value="P:L-amino acid transport"/>
    <property type="evidence" value="ECO:0007669"/>
    <property type="project" value="TreeGrafter"/>
</dbReference>
<dbReference type="InterPro" id="IPR003593">
    <property type="entry name" value="AAA+_ATPase"/>
</dbReference>
<dbReference type="SMART" id="SM00382">
    <property type="entry name" value="AAA"/>
    <property type="match status" value="1"/>
</dbReference>
<dbReference type="Pfam" id="PF00005">
    <property type="entry name" value="ABC_tran"/>
    <property type="match status" value="1"/>
</dbReference>
<sequence>MLELDNASLSYGPIEAVSGASIQVRRGDVVAIVGANGAGKSTLLKAISGLIPLKAGRIRFEGADITTMPPHKRVQAGIAQSPEGRQVFPNQSVIDNLALGAYARRLSSSALASEIDEQFRFFPRLGERRSQVAITLSGGEQQMLAIGRALMAGPRLLLLDEPSLGLAPLVIKDIFRAIARLRDSGMTILLVEQMANLALAIADRGYVLETGRISMSGSGRELMRDPRVREAYLGAGH</sequence>